<dbReference type="Pfam" id="PF00144">
    <property type="entry name" value="Beta-lactamase"/>
    <property type="match status" value="1"/>
</dbReference>
<dbReference type="CDD" id="cd19543">
    <property type="entry name" value="DCL_NRPS"/>
    <property type="match status" value="1"/>
</dbReference>
<evidence type="ECO:0000259" key="6">
    <source>
        <dbReference type="PROSITE" id="PS50075"/>
    </source>
</evidence>
<comment type="similarity">
    <text evidence="2">Belongs to the ATP-dependent AMP-binding enzyme family.</text>
</comment>
<dbReference type="PROSITE" id="PS00455">
    <property type="entry name" value="AMP_BINDING"/>
    <property type="match status" value="2"/>
</dbReference>
<dbReference type="PANTHER" id="PTHR45527:SF1">
    <property type="entry name" value="FATTY ACID SYNTHASE"/>
    <property type="match status" value="1"/>
</dbReference>
<dbReference type="InterPro" id="IPR012338">
    <property type="entry name" value="Beta-lactam/transpept-like"/>
</dbReference>
<comment type="caution">
    <text evidence="7">The sequence shown here is derived from an EMBL/GenBank/DDBJ whole genome shotgun (WGS) entry which is preliminary data.</text>
</comment>
<dbReference type="GO" id="GO:0044550">
    <property type="term" value="P:secondary metabolite biosynthetic process"/>
    <property type="evidence" value="ECO:0007669"/>
    <property type="project" value="UniProtKB-ARBA"/>
</dbReference>
<dbReference type="FunFam" id="3.40.50.980:FF:000001">
    <property type="entry name" value="Non-ribosomal peptide synthetase"/>
    <property type="match status" value="1"/>
</dbReference>
<dbReference type="PROSITE" id="PS50075">
    <property type="entry name" value="CARRIER"/>
    <property type="match status" value="2"/>
</dbReference>
<feature type="region of interest" description="Disordered" evidence="5">
    <location>
        <begin position="948"/>
        <end position="969"/>
    </location>
</feature>
<comment type="cofactor">
    <cofactor evidence="1">
        <name>pantetheine 4'-phosphate</name>
        <dbReference type="ChEBI" id="CHEBI:47942"/>
    </cofactor>
</comment>
<feature type="domain" description="Carrier" evidence="6">
    <location>
        <begin position="2017"/>
        <end position="2091"/>
    </location>
</feature>
<dbReference type="FunFam" id="1.10.1200.10:FF:000005">
    <property type="entry name" value="Nonribosomal peptide synthetase 1"/>
    <property type="match status" value="2"/>
</dbReference>
<keyword evidence="4" id="KW-0597">Phosphoprotein</keyword>
<dbReference type="GO" id="GO:0031177">
    <property type="term" value="F:phosphopantetheine binding"/>
    <property type="evidence" value="ECO:0007669"/>
    <property type="project" value="InterPro"/>
</dbReference>
<dbReference type="Gene3D" id="3.40.50.980">
    <property type="match status" value="2"/>
</dbReference>
<accession>A0A7W8A5U0</accession>
<dbReference type="Gene3D" id="2.30.38.10">
    <property type="entry name" value="Luciferase, Domain 3"/>
    <property type="match status" value="1"/>
</dbReference>
<dbReference type="InterPro" id="IPR020806">
    <property type="entry name" value="PKS_PP-bd"/>
</dbReference>
<gene>
    <name evidence="7" type="ORF">HNR40_005623</name>
</gene>
<dbReference type="SUPFAM" id="SSF47336">
    <property type="entry name" value="ACP-like"/>
    <property type="match status" value="2"/>
</dbReference>
<dbReference type="Gene3D" id="3.40.50.12780">
    <property type="entry name" value="N-terminal domain of ligase-like"/>
    <property type="match status" value="1"/>
</dbReference>
<dbReference type="Pfam" id="PF00501">
    <property type="entry name" value="AMP-binding"/>
    <property type="match status" value="2"/>
</dbReference>
<dbReference type="SUPFAM" id="SSF56801">
    <property type="entry name" value="Acetyl-CoA synthetase-like"/>
    <property type="match status" value="2"/>
</dbReference>
<dbReference type="CDD" id="cd19534">
    <property type="entry name" value="E_NRPS"/>
    <property type="match status" value="1"/>
</dbReference>
<keyword evidence="3" id="KW-0596">Phosphopantetheine</keyword>
<dbReference type="Gene3D" id="3.30.559.10">
    <property type="entry name" value="Chloramphenicol acetyltransferase-like domain"/>
    <property type="match status" value="3"/>
</dbReference>
<dbReference type="GO" id="GO:0008610">
    <property type="term" value="P:lipid biosynthetic process"/>
    <property type="evidence" value="ECO:0007669"/>
    <property type="project" value="UniProtKB-ARBA"/>
</dbReference>
<dbReference type="PANTHER" id="PTHR45527">
    <property type="entry name" value="NONRIBOSOMAL PEPTIDE SYNTHETASE"/>
    <property type="match status" value="1"/>
</dbReference>
<reference evidence="7 8" key="1">
    <citation type="submission" date="2020-08" db="EMBL/GenBank/DDBJ databases">
        <title>Genomic Encyclopedia of Type Strains, Phase IV (KMG-IV): sequencing the most valuable type-strain genomes for metagenomic binning, comparative biology and taxonomic classification.</title>
        <authorList>
            <person name="Goeker M."/>
        </authorList>
    </citation>
    <scope>NUCLEOTIDE SEQUENCE [LARGE SCALE GENOMIC DNA]</scope>
    <source>
        <strain evidence="7 8">DSM 45385</strain>
    </source>
</reference>
<name>A0A7W8A5U0_9ACTN</name>
<dbReference type="InterPro" id="IPR001466">
    <property type="entry name" value="Beta-lactam-related"/>
</dbReference>
<dbReference type="InterPro" id="IPR042099">
    <property type="entry name" value="ANL_N_sf"/>
</dbReference>
<evidence type="ECO:0000256" key="4">
    <source>
        <dbReference type="ARBA" id="ARBA00022553"/>
    </source>
</evidence>
<dbReference type="InterPro" id="IPR025110">
    <property type="entry name" value="AMP-bd_C"/>
</dbReference>
<dbReference type="InterPro" id="IPR023213">
    <property type="entry name" value="CAT-like_dom_sf"/>
</dbReference>
<dbReference type="CDD" id="cd19531">
    <property type="entry name" value="LCL_NRPS-like"/>
    <property type="match status" value="1"/>
</dbReference>
<dbReference type="FunFam" id="3.30.300.30:FF:000010">
    <property type="entry name" value="Enterobactin synthetase component F"/>
    <property type="match status" value="2"/>
</dbReference>
<evidence type="ECO:0000256" key="3">
    <source>
        <dbReference type="ARBA" id="ARBA00022450"/>
    </source>
</evidence>
<dbReference type="Pfam" id="PF13193">
    <property type="entry name" value="AMP-binding_C"/>
    <property type="match status" value="2"/>
</dbReference>
<evidence type="ECO:0000313" key="7">
    <source>
        <dbReference type="EMBL" id="MBB5080137.1"/>
    </source>
</evidence>
<dbReference type="Proteomes" id="UP000568380">
    <property type="component" value="Unassembled WGS sequence"/>
</dbReference>
<dbReference type="InterPro" id="IPR010071">
    <property type="entry name" value="AA_adenyl_dom"/>
</dbReference>
<dbReference type="GO" id="GO:0005737">
    <property type="term" value="C:cytoplasm"/>
    <property type="evidence" value="ECO:0007669"/>
    <property type="project" value="TreeGrafter"/>
</dbReference>
<dbReference type="InterPro" id="IPR001242">
    <property type="entry name" value="Condensation_dom"/>
</dbReference>
<dbReference type="SUPFAM" id="SSF52777">
    <property type="entry name" value="CoA-dependent acyltransferases"/>
    <property type="match status" value="6"/>
</dbReference>
<dbReference type="GO" id="GO:0003824">
    <property type="term" value="F:catalytic activity"/>
    <property type="evidence" value="ECO:0007669"/>
    <property type="project" value="InterPro"/>
</dbReference>
<dbReference type="InterPro" id="IPR020845">
    <property type="entry name" value="AMP-binding_CS"/>
</dbReference>
<evidence type="ECO:0000256" key="2">
    <source>
        <dbReference type="ARBA" id="ARBA00006432"/>
    </source>
</evidence>
<dbReference type="InterPro" id="IPR036736">
    <property type="entry name" value="ACP-like_sf"/>
</dbReference>
<sequence length="2850" mass="306876">MNFDSLSPEKQALLRRRLQGRAGGGDGGIPRRPDGAAPLSPVQHAMWVTNQFLDSNAVYTVPRLLRIPGELDVDALRRALDALVERHEILRTAYRGTPPLQEVAPPAPAALRLTEAAGRDEALALALAEIATPFDLAAGPVFRALLIRVAEPGEHLLALTTHHVASDGWSCTLMVRELDELYAAAVAGRTPSLSPLPIQYADYAHWQARRVAEREPAQLAYWRAALDGVPQVLELPTDRPRPTTESHAGDAVDLELAPELSGRVRALAADHGVTVYTVLLACYAIVLRHYCGQRRFAIGSVLSGRNAAETEALLGLFANAVALPMDLSGEPAFTELLRRTHEVVLGAFDHQDVTFDQVVAAVKATRSAARNPVYQVLYQCFETGERAGELPALKGEPVGFADPTAKVDLTLIAVNGGEGIELSLNYATDLFTADTARRLLGYLVNVVEHVVANPGEAVGSEAVLGDTETHLLTRTWAGPVRGEPPTGTVVSLVRAQAAASPGATALVCGEQVFSYRELDAVTDRLARGLVAEGVRPGDVVGLALPRGAELVLSALAVMKAGAAYLALDPAYPAARLAYMLEDVGAALVITDDRFGDLGADEGELPEPRPGDLAYVVYTSGSTGLPKGTDATHAAVVNLLHGAREYLGASPDDRWLLLASMGFDASTLELYLPLISGARVVVAPESARADGAEQCRVIREHGVTHVQATPSGWRLLMAGDVGTSLEVALYTAEPMPETLAVEIRARARRLVNGYGPTETTVHTTYADVPAGAPPFCIGRPISGAAVYLLDEQSRPVPRGALGELCIGGRGLALGYHGRPGLTARRFVPDPFGAPGSRMYRTGDRARFLPDGRLELQGRIDNQVKIRGNRVEPGEIEAVLLAHPGVRQAAVVPVEGPGGLRLAGYVVPSGTSAGAVEVAELREHLAGALPGYMVPAALAVLEEIPLTPSGKLDRRRLPAPEDGGPADAEPATDAERALARVWADVLGREAVGAGDNFFDIGGDSVLAIYVVAGARAAGLEITPRQVLSQQTLRELAAVAVPAAAQEDDDAAAESYPLSPLQAGMVFHTLFEPDSTDYIVQFVHTIDGDLDVPALRRAWEHVVARHPILRTTFAWDGLPEPMQIVHPSAPVRLRELDWTGVPAPKIAERLAGHLAEERARGVDLENEPPRRFDLIRLADGTHRLIWHGHHVLLDGWSVRLVLDEVRDVYRSLRETGEPPALPEPMPFRKYIEWVRGHDPAAAAGYWQAMLADVTSPTPLTILPPVRGDGRGATSQDVALLHERLPAETTRRLRELAREHRITVSAIAHAAWGLLLSRHAGTRDVVFGSTVSGRSGGLPGVERTVGLLINTLPVRVRVPERATVAGWLREVHDQLVEHRDHEHCALVEVQRQSRVPAGQRLFHTILMFENFPHKEREPGGLEIAAAQTWEQTGYPLVLNVGLNDELRLRLDYQPSRVTAGGAGRLLAHYRMLLEALAARPGAALAELAPLPAEEWHAVVEEFNDTAAPYPRERCLHELFEDSAERAPGAVAVVSGGLSLTYGELDARANRLAHHLRDLGVGPETLVGICVERGVEMAVAVLGVLKAGGAYVPLDPEYPSERLAFMLADTAAPVVLTQERLTGRLPEHTGRVVVLDGEQDAARIAARDSGRPERVARPGNLSYVIYTSGSTGRPKGTLIRHQGIVNYIWWMVSGFPLDDGDKVLQLAGLSFDISVYEMFWPWASGAAVVLARPDGYRDPHYIVRVMTEENVTAAHLVPSMLRAMLPLVEDGGLPLRWLFASAEALTTDVLREWGKRCPDTRLLNLYGATEVSVDSTVWVCDPAAERVSVGEPIANTRVYVLDPDGDPVPVGVAGEAYLAGDSVGRGYHGRPGLTARRFVPDPFGPPGGRLYRTGDLVRWLPEGTLEFLGRLDHQVKIRGFRVELGEVEAVIETHPLIDQAVVVAREEEGAPKRLVAYAVARGRTPTTSELRAHVQSRLPDYMVPSAFVMLAEMPLNPNTKVDRQALPAPDAVRPELASAFVAPRTEVEKILAEAWSEVLGVPDVGVHDNFFDLGGDSILSIQVMVKARRAGLALTPRQMFADPTIAELAHALESADVPAAAHAEQGTVTGAVPLTPIQRWFTALDWPHDHYNQTVRLRWTETPDPDRLRAALARLTAHHDALRLRLRRSPDGWTQHLAATEDADLLHQGPAQGSGLDLEHGPLVRAHLDGRELTITIHHVAVDIVSWGILLDDLATAYQGLALPQKTTSFRHWAVKLAEHAESAEFAAEAAYWRMPRPRPAPFPVDTPGGENVESSTATVVRTLDASYTQALLRSAHTAYRTSVHDLLVTALAQTAADHTGSPDVHIDLEGHGREPLFDDVDLSRTVGWFTALHPLHVHLPDALDTGRCVKIVREHLHTTPHHGIGHGLAGEHEAAPISFNYHGQVRTAAETGLFTRIRSAGGGDRAPAGRRPHLIEINGAVVDGVFQVAWNYSANLHREETVGALADRFLDRLVALLIPAQGHTPHGRAFLDRFFPGIPATRLRLQRHRVPGAAVALVADGTVAEAWGEGLASAATGALVRPDTVFQAGSVSKHVTAVGVLRLAQDGIVDLDEDVNRYLRGWRLPSAGVTLRGLLAHTAGLTQDEFGGPGARLPDDPAPSLLDVLDGRPPAATAPIRAELAPGERYRYSGNHFVVVEQVLCDLTGRPFPELMRELVFGPLGMLDSGYGTAFARSLGERAAVGHDQDGRPLDGGWRVYPSATGGLWTSAADLARVAAEIQRAHTGTGRLLDRWAAGQLLTPAAGAAYGLGTVVREVDGIRWFGHTGVAAGYRCYSGVGLESGAGVVLMSNGESGTDFAIDLLVELDAGFHAWAEQ</sequence>
<dbReference type="EMBL" id="JACHIN010000007">
    <property type="protein sequence ID" value="MBB5080137.1"/>
    <property type="molecule type" value="Genomic_DNA"/>
</dbReference>
<evidence type="ECO:0000256" key="1">
    <source>
        <dbReference type="ARBA" id="ARBA00001957"/>
    </source>
</evidence>
<feature type="domain" description="Carrier" evidence="6">
    <location>
        <begin position="967"/>
        <end position="1041"/>
    </location>
</feature>
<protein>
    <submittedName>
        <fullName evidence="7">Amino acid adenylation domain-containing protein/non-ribosomal peptide synthase protein (TIGR01720 family)</fullName>
    </submittedName>
</protein>
<dbReference type="InterPro" id="IPR000873">
    <property type="entry name" value="AMP-dep_synth/lig_dom"/>
</dbReference>
<dbReference type="InterPro" id="IPR009081">
    <property type="entry name" value="PP-bd_ACP"/>
</dbReference>
<evidence type="ECO:0000313" key="8">
    <source>
        <dbReference type="Proteomes" id="UP000568380"/>
    </source>
</evidence>
<dbReference type="GO" id="GO:0043041">
    <property type="term" value="P:amino acid activation for nonribosomal peptide biosynthetic process"/>
    <property type="evidence" value="ECO:0007669"/>
    <property type="project" value="TreeGrafter"/>
</dbReference>
<organism evidence="7 8">
    <name type="scientific">Nonomuraea endophytica</name>
    <dbReference type="NCBI Taxonomy" id="714136"/>
    <lineage>
        <taxon>Bacteria</taxon>
        <taxon>Bacillati</taxon>
        <taxon>Actinomycetota</taxon>
        <taxon>Actinomycetes</taxon>
        <taxon>Streptosporangiales</taxon>
        <taxon>Streptosporangiaceae</taxon>
        <taxon>Nonomuraea</taxon>
    </lineage>
</organism>
<dbReference type="Pfam" id="PF00668">
    <property type="entry name" value="Condensation"/>
    <property type="match status" value="3"/>
</dbReference>
<dbReference type="Gene3D" id="3.30.300.30">
    <property type="match status" value="2"/>
</dbReference>
<dbReference type="Pfam" id="PF00550">
    <property type="entry name" value="PP-binding"/>
    <property type="match status" value="2"/>
</dbReference>
<dbReference type="InterPro" id="IPR045851">
    <property type="entry name" value="AMP-bd_C_sf"/>
</dbReference>
<evidence type="ECO:0000256" key="5">
    <source>
        <dbReference type="SAM" id="MobiDB-lite"/>
    </source>
</evidence>
<keyword evidence="8" id="KW-1185">Reference proteome</keyword>
<dbReference type="SUPFAM" id="SSF56601">
    <property type="entry name" value="beta-lactamase/transpeptidase-like"/>
    <property type="match status" value="1"/>
</dbReference>
<dbReference type="CDD" id="cd05930">
    <property type="entry name" value="A_NRPS"/>
    <property type="match status" value="2"/>
</dbReference>
<dbReference type="SMART" id="SM00823">
    <property type="entry name" value="PKS_PP"/>
    <property type="match status" value="2"/>
</dbReference>
<dbReference type="Gene3D" id="3.30.559.30">
    <property type="entry name" value="Nonribosomal peptide synthetase, condensation domain"/>
    <property type="match status" value="3"/>
</dbReference>
<proteinExistence type="inferred from homology"/>
<dbReference type="FunFam" id="3.40.50.12780:FF:000012">
    <property type="entry name" value="Non-ribosomal peptide synthetase"/>
    <property type="match status" value="1"/>
</dbReference>
<dbReference type="RefSeq" id="WP_184966284.1">
    <property type="nucleotide sequence ID" value="NZ_JACHIN010000007.1"/>
</dbReference>
<dbReference type="FunFam" id="2.30.38.10:FF:000001">
    <property type="entry name" value="Non-ribosomal peptide synthetase PvdI"/>
    <property type="match status" value="2"/>
</dbReference>
<dbReference type="NCBIfam" id="TIGR01733">
    <property type="entry name" value="AA-adenyl-dom"/>
    <property type="match status" value="2"/>
</dbReference>
<dbReference type="Gene3D" id="3.40.710.10">
    <property type="entry name" value="DD-peptidase/beta-lactamase superfamily"/>
    <property type="match status" value="1"/>
</dbReference>
<dbReference type="Gene3D" id="1.10.1200.10">
    <property type="entry name" value="ACP-like"/>
    <property type="match status" value="2"/>
</dbReference>